<dbReference type="PANTHER" id="PTHR11579">
    <property type="entry name" value="PROTEIN-L-ISOASPARTATE O-METHYLTRANSFERASE"/>
    <property type="match status" value="1"/>
</dbReference>
<evidence type="ECO:0000256" key="9">
    <source>
        <dbReference type="ARBA" id="ARBA00030757"/>
    </source>
</evidence>
<dbReference type="AlphaFoldDB" id="A0A554LWI6"/>
<evidence type="ECO:0000256" key="11">
    <source>
        <dbReference type="ARBA" id="ARBA00031350"/>
    </source>
</evidence>
<dbReference type="Pfam" id="PF01135">
    <property type="entry name" value="PCMT"/>
    <property type="match status" value="1"/>
</dbReference>
<dbReference type="GO" id="GO:0032259">
    <property type="term" value="P:methylation"/>
    <property type="evidence" value="ECO:0007669"/>
    <property type="project" value="UniProtKB-KW"/>
</dbReference>
<dbReference type="PROSITE" id="PS01279">
    <property type="entry name" value="PCMT"/>
    <property type="match status" value="1"/>
</dbReference>
<comment type="subcellular location">
    <subcellularLocation>
        <location evidence="1">Cytoplasm</location>
    </subcellularLocation>
</comment>
<evidence type="ECO:0000313" key="12">
    <source>
        <dbReference type="EMBL" id="TSC97235.1"/>
    </source>
</evidence>
<evidence type="ECO:0000256" key="8">
    <source>
        <dbReference type="ARBA" id="ARBA00022691"/>
    </source>
</evidence>
<evidence type="ECO:0000256" key="5">
    <source>
        <dbReference type="ARBA" id="ARBA00022490"/>
    </source>
</evidence>
<dbReference type="Proteomes" id="UP000318711">
    <property type="component" value="Unassembled WGS sequence"/>
</dbReference>
<keyword evidence="6 12" id="KW-0489">Methyltransferase</keyword>
<dbReference type="Gene3D" id="3.40.50.150">
    <property type="entry name" value="Vaccinia Virus protein VP39"/>
    <property type="match status" value="1"/>
</dbReference>
<dbReference type="GO" id="GO:0005737">
    <property type="term" value="C:cytoplasm"/>
    <property type="evidence" value="ECO:0007669"/>
    <property type="project" value="UniProtKB-SubCell"/>
</dbReference>
<name>A0A554LWI6_9BACT</name>
<dbReference type="GO" id="GO:0004719">
    <property type="term" value="F:protein-L-isoaspartate (D-aspartate) O-methyltransferase activity"/>
    <property type="evidence" value="ECO:0007669"/>
    <property type="project" value="UniProtKB-EC"/>
</dbReference>
<evidence type="ECO:0000256" key="4">
    <source>
        <dbReference type="ARBA" id="ARBA00013346"/>
    </source>
</evidence>
<comment type="caution">
    <text evidence="12">The sequence shown here is derived from an EMBL/GenBank/DDBJ whole genome shotgun (WGS) entry which is preliminary data.</text>
</comment>
<comment type="similarity">
    <text evidence="2">Belongs to the methyltransferase superfamily. L-isoaspartyl/D-aspartyl protein methyltransferase family.</text>
</comment>
<dbReference type="InterPro" id="IPR029063">
    <property type="entry name" value="SAM-dependent_MTases_sf"/>
</dbReference>
<gene>
    <name evidence="12" type="ORF">CEN88_112</name>
</gene>
<accession>A0A554LWI6</accession>
<keyword evidence="5" id="KW-0963">Cytoplasm</keyword>
<dbReference type="EMBL" id="VMGL01000008">
    <property type="protein sequence ID" value="TSC97235.1"/>
    <property type="molecule type" value="Genomic_DNA"/>
</dbReference>
<evidence type="ECO:0000256" key="2">
    <source>
        <dbReference type="ARBA" id="ARBA00005369"/>
    </source>
</evidence>
<evidence type="ECO:0000256" key="10">
    <source>
        <dbReference type="ARBA" id="ARBA00031323"/>
    </source>
</evidence>
<evidence type="ECO:0000256" key="6">
    <source>
        <dbReference type="ARBA" id="ARBA00022603"/>
    </source>
</evidence>
<evidence type="ECO:0000256" key="7">
    <source>
        <dbReference type="ARBA" id="ARBA00022679"/>
    </source>
</evidence>
<dbReference type="SUPFAM" id="SSF53335">
    <property type="entry name" value="S-adenosyl-L-methionine-dependent methyltransferases"/>
    <property type="match status" value="1"/>
</dbReference>
<protein>
    <recommendedName>
        <fullName evidence="4">Protein-L-isoaspartate O-methyltransferase</fullName>
        <ecNumber evidence="3">2.1.1.77</ecNumber>
    </recommendedName>
    <alternativeName>
        <fullName evidence="11">L-isoaspartyl protein carboxyl methyltransferase</fullName>
    </alternativeName>
    <alternativeName>
        <fullName evidence="9">Protein L-isoaspartyl methyltransferase</fullName>
    </alternativeName>
    <alternativeName>
        <fullName evidence="10">Protein-beta-aspartate methyltransferase</fullName>
    </alternativeName>
</protein>
<evidence type="ECO:0000256" key="3">
    <source>
        <dbReference type="ARBA" id="ARBA00011890"/>
    </source>
</evidence>
<evidence type="ECO:0000256" key="1">
    <source>
        <dbReference type="ARBA" id="ARBA00004496"/>
    </source>
</evidence>
<dbReference type="EC" id="2.1.1.77" evidence="3"/>
<keyword evidence="8" id="KW-0949">S-adenosyl-L-methionine</keyword>
<dbReference type="CDD" id="cd02440">
    <property type="entry name" value="AdoMet_MTases"/>
    <property type="match status" value="1"/>
</dbReference>
<reference evidence="12 13" key="1">
    <citation type="submission" date="2017-07" db="EMBL/GenBank/DDBJ databases">
        <title>Mechanisms for carbon and nitrogen cycling indicate functional differentiation within the Candidate Phyla Radiation.</title>
        <authorList>
            <person name="Danczak R.E."/>
            <person name="Johnston M.D."/>
            <person name="Kenah C."/>
            <person name="Slattery M."/>
            <person name="Wrighton K.C."/>
            <person name="Wilkins M.J."/>
        </authorList>
    </citation>
    <scope>NUCLEOTIDE SEQUENCE [LARGE SCALE GENOMIC DNA]</scope>
    <source>
        <strain evidence="12">Licking1014_2</strain>
    </source>
</reference>
<dbReference type="InterPro" id="IPR000682">
    <property type="entry name" value="PCMT"/>
</dbReference>
<evidence type="ECO:0000313" key="13">
    <source>
        <dbReference type="Proteomes" id="UP000318711"/>
    </source>
</evidence>
<keyword evidence="7 12" id="KW-0808">Transferase</keyword>
<dbReference type="PANTHER" id="PTHR11579:SF0">
    <property type="entry name" value="PROTEIN-L-ISOASPARTATE(D-ASPARTATE) O-METHYLTRANSFERASE"/>
    <property type="match status" value="1"/>
</dbReference>
<sequence>MAITPCRLVIDKILDVGFGSAWTTALLAYIVSQKKGGRVVAIELIPEVKKIGERNIEKYNLINDGVVKTICGDGSRGYLKEAPYDKILVSAAAEEIPPKLLQQLAIGGRMVLPINNSIWQITKTAVDKFQSQEFPGFVFVPLRHI</sequence>
<organism evidence="12 13">
    <name type="scientific">Candidatus Berkelbacteria bacterium Licking1014_2</name>
    <dbReference type="NCBI Taxonomy" id="2017146"/>
    <lineage>
        <taxon>Bacteria</taxon>
        <taxon>Candidatus Berkelbacteria</taxon>
    </lineage>
</organism>
<proteinExistence type="inferred from homology"/>